<dbReference type="Proteomes" id="UP000694001">
    <property type="component" value="Chromosome"/>
</dbReference>
<comment type="catalytic activity">
    <reaction evidence="9">
        <text>beta-D-fructose 6-phosphate + ATP = beta-D-fructose 1,6-bisphosphate + ADP + H(+)</text>
        <dbReference type="Rhea" id="RHEA:16109"/>
        <dbReference type="ChEBI" id="CHEBI:15378"/>
        <dbReference type="ChEBI" id="CHEBI:30616"/>
        <dbReference type="ChEBI" id="CHEBI:32966"/>
        <dbReference type="ChEBI" id="CHEBI:57634"/>
        <dbReference type="ChEBI" id="CHEBI:456216"/>
        <dbReference type="EC" id="2.7.1.11"/>
    </reaction>
</comment>
<comment type="caution">
    <text evidence="9">Lacks conserved residue(s) required for the propagation of feature annotation.</text>
</comment>
<protein>
    <recommendedName>
        <fullName evidence="9">ATP-dependent 6-phosphofructokinase</fullName>
        <shortName evidence="9">ATP-PFK</shortName>
        <shortName evidence="9">Phosphofructokinase</shortName>
        <ecNumber evidence="9">2.7.1.11</ecNumber>
    </recommendedName>
    <alternativeName>
        <fullName evidence="9">Phosphohexokinase</fullName>
    </alternativeName>
</protein>
<feature type="active site" description="Proton acceptor" evidence="9">
    <location>
        <position position="145"/>
    </location>
</feature>
<keyword evidence="5 9" id="KW-0479">Metal-binding</keyword>
<comment type="pathway">
    <text evidence="9">Carbohydrate degradation; glycolysis; D-glyceraldehyde 3-phosphate and glycerone phosphate from D-glucose: step 3/4.</text>
</comment>
<organism evidence="11 12">
    <name type="scientific">Elioraea tepida</name>
    <dbReference type="NCBI Taxonomy" id="2843330"/>
    <lineage>
        <taxon>Bacteria</taxon>
        <taxon>Pseudomonadati</taxon>
        <taxon>Pseudomonadota</taxon>
        <taxon>Alphaproteobacteria</taxon>
        <taxon>Acetobacterales</taxon>
        <taxon>Elioraeaceae</taxon>
        <taxon>Elioraea</taxon>
    </lineage>
</organism>
<feature type="binding site" evidence="9">
    <location>
        <begin position="119"/>
        <end position="122"/>
    </location>
    <ligand>
        <name>ATP</name>
        <dbReference type="ChEBI" id="CHEBI:30616"/>
    </ligand>
</feature>
<evidence type="ECO:0000256" key="8">
    <source>
        <dbReference type="ARBA" id="ARBA00023152"/>
    </source>
</evidence>
<proteinExistence type="inferred from homology"/>
<keyword evidence="4 9" id="KW-0808">Transferase</keyword>
<keyword evidence="9" id="KW-0547">Nucleotide-binding</keyword>
<evidence type="ECO:0000256" key="1">
    <source>
        <dbReference type="ARBA" id="ARBA00001946"/>
    </source>
</evidence>
<dbReference type="GO" id="GO:0061621">
    <property type="term" value="P:canonical glycolysis"/>
    <property type="evidence" value="ECO:0007669"/>
    <property type="project" value="TreeGrafter"/>
</dbReference>
<dbReference type="KEGG" id="elio:KO353_14900"/>
<sequence>MQHAGMRRIGVMTTGGDCAGLNAAIRAVVRRAVGHHGLEVIGIHQGTMGLLEDPPRAEPLTLAMADAGLLRAGGTILGSVNRGTPFSFPLPDGGVTDLSAKIHAGVAKLGLDAIIGIGGDGSMRIMHRLMQTGHFPFVGIPKTIDNDLGATEYAIGHHTAVEVAMEALDRLQPTAASHNRIMVLEVMGRDAGHIALAAGIAGGADVILIPEIPWRMAPVAAAIRALRERGRNFALVVVAEAVRTAEGETVFAGPSAPGAMPRLGGVGARIANALEKATGAEARVTVLGHVQRGGSPGALDRIVASSMGVHAVDLAVAGRFGRIVVWAEGRVGDAPVDQAAGAARPVDPEGDMVRVARGLGICLGDR</sequence>
<keyword evidence="12" id="KW-1185">Reference proteome</keyword>
<dbReference type="PANTHER" id="PTHR13697:SF52">
    <property type="entry name" value="ATP-DEPENDENT 6-PHOSPHOFRUCTOKINASE 3"/>
    <property type="match status" value="1"/>
</dbReference>
<dbReference type="GO" id="GO:0030388">
    <property type="term" value="P:fructose 1,6-bisphosphate metabolic process"/>
    <property type="evidence" value="ECO:0007669"/>
    <property type="project" value="TreeGrafter"/>
</dbReference>
<dbReference type="PIRSF" id="PIRSF000532">
    <property type="entry name" value="ATP_PFK_prok"/>
    <property type="match status" value="1"/>
</dbReference>
<feature type="binding site" description="in other chain" evidence="9">
    <location>
        <position position="240"/>
    </location>
    <ligand>
        <name>substrate</name>
        <note>ligand shared between dimeric partners</note>
    </ligand>
</feature>
<dbReference type="GO" id="GO:0048029">
    <property type="term" value="F:monosaccharide binding"/>
    <property type="evidence" value="ECO:0007669"/>
    <property type="project" value="TreeGrafter"/>
</dbReference>
<feature type="binding site" evidence="9">
    <location>
        <position position="180"/>
    </location>
    <ligand>
        <name>substrate</name>
        <note>ligand shared between dimeric partners</note>
    </ligand>
</feature>
<accession>A0A975YJD6</accession>
<keyword evidence="6 9" id="KW-0418">Kinase</keyword>
<dbReference type="InterPro" id="IPR000023">
    <property type="entry name" value="Phosphofructokinase_dom"/>
</dbReference>
<dbReference type="GO" id="GO:0006002">
    <property type="term" value="P:fructose 6-phosphate metabolic process"/>
    <property type="evidence" value="ECO:0007669"/>
    <property type="project" value="TreeGrafter"/>
</dbReference>
<dbReference type="AlphaFoldDB" id="A0A975YJD6"/>
<feature type="binding site" description="in other chain" evidence="9">
    <location>
        <begin position="187"/>
        <end position="189"/>
    </location>
    <ligand>
        <name>substrate</name>
        <note>ligand shared between dimeric partners</note>
    </ligand>
</feature>
<evidence type="ECO:0000256" key="5">
    <source>
        <dbReference type="ARBA" id="ARBA00022723"/>
    </source>
</evidence>
<dbReference type="GO" id="GO:0005524">
    <property type="term" value="F:ATP binding"/>
    <property type="evidence" value="ECO:0007669"/>
    <property type="project" value="UniProtKB-KW"/>
</dbReference>
<dbReference type="EC" id="2.7.1.11" evidence="9"/>
<keyword evidence="9" id="KW-0067">ATP-binding</keyword>
<dbReference type="GO" id="GO:0003872">
    <property type="term" value="F:6-phosphofructokinase activity"/>
    <property type="evidence" value="ECO:0007669"/>
    <property type="project" value="UniProtKB-UniRule"/>
</dbReference>
<dbReference type="PROSITE" id="PS00433">
    <property type="entry name" value="PHOSPHOFRUCTOKINASE"/>
    <property type="match status" value="1"/>
</dbReference>
<dbReference type="GO" id="GO:0046872">
    <property type="term" value="F:metal ion binding"/>
    <property type="evidence" value="ECO:0007669"/>
    <property type="project" value="UniProtKB-KW"/>
</dbReference>
<dbReference type="GO" id="GO:0016208">
    <property type="term" value="F:AMP binding"/>
    <property type="evidence" value="ECO:0007669"/>
    <property type="project" value="TreeGrafter"/>
</dbReference>
<comment type="subunit">
    <text evidence="9">Homodimer or homotetramer.</text>
</comment>
<dbReference type="GO" id="GO:0005945">
    <property type="term" value="C:6-phosphofructokinase complex"/>
    <property type="evidence" value="ECO:0007669"/>
    <property type="project" value="TreeGrafter"/>
</dbReference>
<dbReference type="GO" id="GO:0042802">
    <property type="term" value="F:identical protein binding"/>
    <property type="evidence" value="ECO:0007669"/>
    <property type="project" value="TreeGrafter"/>
</dbReference>
<evidence type="ECO:0000313" key="11">
    <source>
        <dbReference type="EMBL" id="QXM24506.1"/>
    </source>
</evidence>
<feature type="domain" description="Phosphofructokinase" evidence="10">
    <location>
        <begin position="8"/>
        <end position="314"/>
    </location>
</feature>
<evidence type="ECO:0000256" key="9">
    <source>
        <dbReference type="HAMAP-Rule" id="MF_01976"/>
    </source>
</evidence>
<feature type="binding site" evidence="9">
    <location>
        <position position="283"/>
    </location>
    <ligand>
        <name>substrate</name>
        <note>ligand shared between dimeric partners</note>
    </ligand>
</feature>
<feature type="binding site" description="in other chain" evidence="9">
    <location>
        <begin position="143"/>
        <end position="145"/>
    </location>
    <ligand>
        <name>substrate</name>
        <note>ligand shared between dimeric partners</note>
    </ligand>
</feature>
<dbReference type="PANTHER" id="PTHR13697">
    <property type="entry name" value="PHOSPHOFRUCTOKINASE"/>
    <property type="match status" value="1"/>
</dbReference>
<dbReference type="InterPro" id="IPR015912">
    <property type="entry name" value="Phosphofructokinase_CS"/>
</dbReference>
<feature type="binding site" description="in other chain" evidence="9">
    <location>
        <begin position="289"/>
        <end position="292"/>
    </location>
    <ligand>
        <name>substrate</name>
        <note>ligand shared between dimeric partners</note>
    </ligand>
</feature>
<feature type="binding site" evidence="9">
    <location>
        <position position="120"/>
    </location>
    <ligand>
        <name>Mg(2+)</name>
        <dbReference type="ChEBI" id="CHEBI:18420"/>
        <note>catalytic</note>
    </ligand>
</feature>
<keyword evidence="3 9" id="KW-0963">Cytoplasm</keyword>
<dbReference type="NCBIfam" id="NF002872">
    <property type="entry name" value="PRK03202.1"/>
    <property type="match status" value="1"/>
</dbReference>
<gene>
    <name evidence="9" type="primary">pfkA</name>
    <name evidence="11" type="ORF">KO353_14900</name>
</gene>
<dbReference type="GO" id="GO:0070095">
    <property type="term" value="F:fructose-6-phosphate binding"/>
    <property type="evidence" value="ECO:0007669"/>
    <property type="project" value="TreeGrafter"/>
</dbReference>
<keyword evidence="8 9" id="KW-0324">Glycolysis</keyword>
<comment type="function">
    <text evidence="9">Catalyzes the phosphorylation of D-fructose 6-phosphate to fructose 1,6-bisphosphate by ATP, the first committing step of glycolysis.</text>
</comment>
<dbReference type="InterPro" id="IPR012829">
    <property type="entry name" value="Phosphofructokinase_III"/>
</dbReference>
<dbReference type="InterPro" id="IPR012003">
    <property type="entry name" value="ATP_PFK_prok-type"/>
</dbReference>
<keyword evidence="7 9" id="KW-0460">Magnesium</keyword>
<reference evidence="11" key="1">
    <citation type="submission" date="2021-06" db="EMBL/GenBank/DDBJ databases">
        <title>Elioraea tepida, sp. nov., a moderately thermophilic aerobic anoxygenic phototrophic bacterium isolated from an alkaline siliceous hot spring mat community in Yellowstone National Park, WY, USA.</title>
        <authorList>
            <person name="Saini M.K."/>
            <person name="Yoshida S."/>
            <person name="Sebastian A."/>
            <person name="Hirose S."/>
            <person name="Hara E."/>
            <person name="Tamaki H."/>
            <person name="Soulier N.T."/>
            <person name="Albert I."/>
            <person name="Hanada S."/>
            <person name="Bryant D.A."/>
            <person name="Tank M."/>
        </authorList>
    </citation>
    <scope>NUCLEOTIDE SEQUENCE</scope>
    <source>
        <strain evidence="11">MS-P2</strain>
    </source>
</reference>
<dbReference type="HAMAP" id="MF_01976">
    <property type="entry name" value="Phosphofructokinase_III"/>
    <property type="match status" value="1"/>
</dbReference>
<comment type="similarity">
    <text evidence="9">Belongs to the phosphofructokinase type A (PFKA) family. Mixed-substrate PFK group III subfamily.</text>
</comment>
<comment type="subcellular location">
    <subcellularLocation>
        <location evidence="2 9">Cytoplasm</location>
    </subcellularLocation>
</comment>
<evidence type="ECO:0000256" key="6">
    <source>
        <dbReference type="ARBA" id="ARBA00022777"/>
    </source>
</evidence>
<dbReference type="EMBL" id="CP076448">
    <property type="protein sequence ID" value="QXM24506.1"/>
    <property type="molecule type" value="Genomic_DNA"/>
</dbReference>
<dbReference type="Pfam" id="PF00365">
    <property type="entry name" value="PFK"/>
    <property type="match status" value="1"/>
</dbReference>
<evidence type="ECO:0000313" key="12">
    <source>
        <dbReference type="Proteomes" id="UP000694001"/>
    </source>
</evidence>
<feature type="site" description="Important for substrate specificity; cannot use PPi as phosphoryl donor" evidence="9">
    <location>
        <position position="121"/>
    </location>
</feature>
<evidence type="ECO:0000256" key="2">
    <source>
        <dbReference type="ARBA" id="ARBA00004496"/>
    </source>
</evidence>
<feature type="binding site" evidence="9">
    <location>
        <begin position="82"/>
        <end position="83"/>
    </location>
    <ligand>
        <name>ATP</name>
        <dbReference type="ChEBI" id="CHEBI:30616"/>
    </ligand>
</feature>
<feature type="binding site" evidence="9">
    <location>
        <position position="16"/>
    </location>
    <ligand>
        <name>ATP</name>
        <dbReference type="ChEBI" id="CHEBI:30616"/>
    </ligand>
</feature>
<evidence type="ECO:0000256" key="7">
    <source>
        <dbReference type="ARBA" id="ARBA00022842"/>
    </source>
</evidence>
<comment type="cofactor">
    <cofactor evidence="1 9">
        <name>Mg(2+)</name>
        <dbReference type="ChEBI" id="CHEBI:18420"/>
    </cofactor>
</comment>
<evidence type="ECO:0000256" key="4">
    <source>
        <dbReference type="ARBA" id="ARBA00022679"/>
    </source>
</evidence>
<dbReference type="FunFam" id="3.40.50.460:FF:000002">
    <property type="entry name" value="ATP-dependent 6-phosphofructokinase"/>
    <property type="match status" value="1"/>
</dbReference>
<evidence type="ECO:0000259" key="10">
    <source>
        <dbReference type="Pfam" id="PF00365"/>
    </source>
</evidence>
<evidence type="ECO:0000256" key="3">
    <source>
        <dbReference type="ARBA" id="ARBA00022490"/>
    </source>
</evidence>
<dbReference type="GO" id="GO:0047334">
    <property type="term" value="F:diphosphate-fructose-6-phosphate 1-phosphotransferase activity"/>
    <property type="evidence" value="ECO:0007669"/>
    <property type="project" value="InterPro"/>
</dbReference>
<name>A0A975YJD6_9PROT</name>